<sequence>MTISVGQLKLILDKFAMTNQHHESNSKSEQLAASLASLIRNIKNPEQIVDAELKAKVIRYIDQFWQWAVANITEASWRKNPQVGSWISLQNNLESNGFKGVYQRHYPFFFARHSESFYNSKQSFSLEQVLALFKATARVLGYIRVEQIENHPFARFQDLRAQIEKGISTQHPLLVDAATLFACLFYLLHFHLDEKQIVLLPILIRCRPETTDEERHSETALFISIYGSSALCSIQIASLKEYLDYLTVRSHEATKPLLHVLPSSRLDLVNVFVEVKQKPAALPLATAFNNDLLKVNPSKDKAKGVSKVENQQAFEKAMNFVNYTLDMINTIQLDQPKTIIQQLHKGCLQYYLDTRQSESPSIFSFTPFSDKAKCQVAMQLQQDSNAQLGFFSGFTSRQGRLGVINEIFETAYKPLTEKSSNAAPRG</sequence>
<gene>
    <name evidence="1" type="ORF">Lqui_0716</name>
</gene>
<dbReference type="RefSeq" id="WP_058506817.1">
    <property type="nucleotide sequence ID" value="NZ_CAAAIK010000011.1"/>
</dbReference>
<evidence type="ECO:0000313" key="1">
    <source>
        <dbReference type="EMBL" id="KTD51872.1"/>
    </source>
</evidence>
<dbReference type="PATRIC" id="fig|45073.5.peg.754"/>
<accession>A0A0W0Y563</accession>
<comment type="caution">
    <text evidence="1">The sequence shown here is derived from an EMBL/GenBank/DDBJ whole genome shotgun (WGS) entry which is preliminary data.</text>
</comment>
<dbReference type="Proteomes" id="UP000054618">
    <property type="component" value="Unassembled WGS sequence"/>
</dbReference>
<organism evidence="1 2">
    <name type="scientific">Legionella quinlivanii</name>
    <dbReference type="NCBI Taxonomy" id="45073"/>
    <lineage>
        <taxon>Bacteria</taxon>
        <taxon>Pseudomonadati</taxon>
        <taxon>Pseudomonadota</taxon>
        <taxon>Gammaproteobacteria</taxon>
        <taxon>Legionellales</taxon>
        <taxon>Legionellaceae</taxon>
        <taxon>Legionella</taxon>
    </lineage>
</organism>
<reference evidence="1 2" key="1">
    <citation type="submission" date="2015-11" db="EMBL/GenBank/DDBJ databases">
        <title>Genomic analysis of 38 Legionella species identifies large and diverse effector repertoires.</title>
        <authorList>
            <person name="Burstein D."/>
            <person name="Amaro F."/>
            <person name="Zusman T."/>
            <person name="Lifshitz Z."/>
            <person name="Cohen O."/>
            <person name="Gilbert J.A."/>
            <person name="Pupko T."/>
            <person name="Shuman H.A."/>
            <person name="Segal G."/>
        </authorList>
    </citation>
    <scope>NUCLEOTIDE SEQUENCE [LARGE SCALE GENOMIC DNA]</scope>
    <source>
        <strain evidence="1 2">CDC#1442-AUS-E</strain>
    </source>
</reference>
<evidence type="ECO:0000313" key="2">
    <source>
        <dbReference type="Proteomes" id="UP000054618"/>
    </source>
</evidence>
<dbReference type="OrthoDB" id="5650429at2"/>
<dbReference type="EMBL" id="LNYS01000006">
    <property type="protein sequence ID" value="KTD51872.1"/>
    <property type="molecule type" value="Genomic_DNA"/>
</dbReference>
<keyword evidence="2" id="KW-1185">Reference proteome</keyword>
<dbReference type="STRING" id="45073.Lqui_0716"/>
<proteinExistence type="predicted"/>
<protein>
    <submittedName>
        <fullName evidence="1">Uncharacterized protein</fullName>
    </submittedName>
</protein>
<dbReference type="AlphaFoldDB" id="A0A0W0Y563"/>
<name>A0A0W0Y563_9GAMM</name>